<organism evidence="12 13">
    <name type="scientific">Magnetovibrio blakemorei</name>
    <dbReference type="NCBI Taxonomy" id="28181"/>
    <lineage>
        <taxon>Bacteria</taxon>
        <taxon>Pseudomonadati</taxon>
        <taxon>Pseudomonadota</taxon>
        <taxon>Alphaproteobacteria</taxon>
        <taxon>Rhodospirillales</taxon>
        <taxon>Magnetovibrionaceae</taxon>
        <taxon>Magnetovibrio</taxon>
    </lineage>
</organism>
<feature type="binding site" description="covalent" evidence="8">
    <location>
        <position position="57"/>
    </location>
    <ligand>
        <name>heme c</name>
        <dbReference type="ChEBI" id="CHEBI:61717"/>
        <label>1</label>
    </ligand>
</feature>
<evidence type="ECO:0000256" key="6">
    <source>
        <dbReference type="ARBA" id="ARBA00023002"/>
    </source>
</evidence>
<evidence type="ECO:0000256" key="1">
    <source>
        <dbReference type="ARBA" id="ARBA00004418"/>
    </source>
</evidence>
<protein>
    <submittedName>
        <fullName evidence="12">Cytochrome B6</fullName>
    </submittedName>
</protein>
<feature type="binding site" description="axial binding residue" evidence="9">
    <location>
        <position position="280"/>
    </location>
    <ligand>
        <name>heme c</name>
        <dbReference type="ChEBI" id="CHEBI:61717"/>
        <label>2</label>
    </ligand>
    <ligandPart>
        <name>Fe</name>
        <dbReference type="ChEBI" id="CHEBI:18248"/>
    </ligandPart>
</feature>
<evidence type="ECO:0000256" key="2">
    <source>
        <dbReference type="ARBA" id="ARBA00022617"/>
    </source>
</evidence>
<dbReference type="Proteomes" id="UP000095347">
    <property type="component" value="Unassembled WGS sequence"/>
</dbReference>
<accession>A0A1E5QBD9</accession>
<keyword evidence="4" id="KW-0732">Signal</keyword>
<evidence type="ECO:0000256" key="7">
    <source>
        <dbReference type="ARBA" id="ARBA00023004"/>
    </source>
</evidence>
<dbReference type="OrthoDB" id="9805202at2"/>
<keyword evidence="13" id="KW-1185">Reference proteome</keyword>
<dbReference type="Pfam" id="PF00034">
    <property type="entry name" value="Cytochrom_C"/>
    <property type="match status" value="1"/>
</dbReference>
<sequence>MSSLAVADDEPDNWRGRSLSPMPQSVPELADVDPQKVRLGEMLFYDPRLSKDNSISCASCHNLSNGGVDGRTKPIGIDGQEGSVNTPTVFNSTYNFTQFWNGRAESLEEQASGPVHNPSEMGSNWAEVVAKLNRDPFMTNAFQATYDAEISAENIVDAIATFERTLVTVDAPFDRYLKGDMTAISPQAANGYALFVSYGCAACHQGVNVGGNMYQTMGAMEDYFKDRGDVKDSDMGRFQVTGREQDRFVFKVPSLRVAALTAPYFHDGSAKTLNDAVRNMAKYQLGREIAENDINDIVAFLESLAGEYKRFDPQ</sequence>
<feature type="binding site" description="axial binding residue" evidence="9">
    <location>
        <position position="204"/>
    </location>
    <ligand>
        <name>heme c</name>
        <dbReference type="ChEBI" id="CHEBI:61717"/>
        <label>2</label>
    </ligand>
    <ligandPart>
        <name>Fe</name>
        <dbReference type="ChEBI" id="CHEBI:18248"/>
    </ligandPart>
</feature>
<dbReference type="InterPro" id="IPR036909">
    <property type="entry name" value="Cyt_c-like_dom_sf"/>
</dbReference>
<keyword evidence="6" id="KW-0560">Oxidoreductase</keyword>
<feature type="region of interest" description="Disordered" evidence="10">
    <location>
        <begin position="1"/>
        <end position="28"/>
    </location>
</feature>
<dbReference type="GO" id="GO:0020037">
    <property type="term" value="F:heme binding"/>
    <property type="evidence" value="ECO:0007669"/>
    <property type="project" value="InterPro"/>
</dbReference>
<dbReference type="InterPro" id="IPR009056">
    <property type="entry name" value="Cyt_c-like_dom"/>
</dbReference>
<comment type="subcellular location">
    <subcellularLocation>
        <location evidence="1">Periplasm</location>
    </subcellularLocation>
</comment>
<dbReference type="SUPFAM" id="SSF46626">
    <property type="entry name" value="Cytochrome c"/>
    <property type="match status" value="2"/>
</dbReference>
<feature type="binding site" description="axial binding residue" evidence="9">
    <location>
        <position position="61"/>
    </location>
    <ligand>
        <name>heme c</name>
        <dbReference type="ChEBI" id="CHEBI:61717"/>
        <label>1</label>
    </ligand>
    <ligandPart>
        <name>Fe</name>
        <dbReference type="ChEBI" id="CHEBI:18248"/>
    </ligandPart>
</feature>
<gene>
    <name evidence="12" type="ORF">BEN30_05200</name>
</gene>
<dbReference type="PANTHER" id="PTHR30600:SF7">
    <property type="entry name" value="CYTOCHROME C PEROXIDASE-RELATED"/>
    <property type="match status" value="1"/>
</dbReference>
<evidence type="ECO:0000313" key="13">
    <source>
        <dbReference type="Proteomes" id="UP000095347"/>
    </source>
</evidence>
<evidence type="ECO:0000313" key="12">
    <source>
        <dbReference type="EMBL" id="OEJ68907.1"/>
    </source>
</evidence>
<dbReference type="InterPro" id="IPR026259">
    <property type="entry name" value="MauG/Cytc_peroxidase"/>
</dbReference>
<keyword evidence="3 9" id="KW-0479">Metal-binding</keyword>
<feature type="binding site" description="covalent" evidence="8">
    <location>
        <position position="200"/>
    </location>
    <ligand>
        <name>heme c</name>
        <dbReference type="ChEBI" id="CHEBI:61717"/>
        <label>2</label>
    </ligand>
</feature>
<feature type="binding site" description="covalent" evidence="8">
    <location>
        <position position="203"/>
    </location>
    <ligand>
        <name>heme c</name>
        <dbReference type="ChEBI" id="CHEBI:61717"/>
        <label>2</label>
    </ligand>
</feature>
<dbReference type="EMBL" id="MCGG01000010">
    <property type="protein sequence ID" value="OEJ68907.1"/>
    <property type="molecule type" value="Genomic_DNA"/>
</dbReference>
<proteinExistence type="predicted"/>
<comment type="caution">
    <text evidence="12">The sequence shown here is derived from an EMBL/GenBank/DDBJ whole genome shotgun (WGS) entry which is preliminary data.</text>
</comment>
<comment type="cofactor">
    <cofactor evidence="8">
        <name>heme</name>
        <dbReference type="ChEBI" id="CHEBI:30413"/>
    </cofactor>
    <text evidence="8">Binds 2 heme groups.</text>
</comment>
<reference evidence="13" key="1">
    <citation type="submission" date="2016-07" db="EMBL/GenBank/DDBJ databases">
        <authorList>
            <person name="Florea S."/>
            <person name="Webb J.S."/>
            <person name="Jaromczyk J."/>
            <person name="Schardl C.L."/>
        </authorList>
    </citation>
    <scope>NUCLEOTIDE SEQUENCE [LARGE SCALE GENOMIC DNA]</scope>
    <source>
        <strain evidence="13">MV-1</strain>
    </source>
</reference>
<evidence type="ECO:0000256" key="8">
    <source>
        <dbReference type="PIRSR" id="PIRSR000294-1"/>
    </source>
</evidence>
<keyword evidence="5" id="KW-0574">Periplasm</keyword>
<dbReference type="Gene3D" id="1.10.760.10">
    <property type="entry name" value="Cytochrome c-like domain"/>
    <property type="match status" value="2"/>
</dbReference>
<dbReference type="PIRSF" id="PIRSF000294">
    <property type="entry name" value="Cytochrome-c_peroxidase"/>
    <property type="match status" value="1"/>
</dbReference>
<dbReference type="PROSITE" id="PS51007">
    <property type="entry name" value="CYTC"/>
    <property type="match status" value="2"/>
</dbReference>
<evidence type="ECO:0000256" key="10">
    <source>
        <dbReference type="SAM" id="MobiDB-lite"/>
    </source>
</evidence>
<evidence type="ECO:0000256" key="3">
    <source>
        <dbReference type="ARBA" id="ARBA00022723"/>
    </source>
</evidence>
<dbReference type="InterPro" id="IPR004852">
    <property type="entry name" value="Di-haem_cyt_c_peroxidsae"/>
</dbReference>
<name>A0A1E5QBD9_9PROT</name>
<dbReference type="Pfam" id="PF03150">
    <property type="entry name" value="CCP_MauG"/>
    <property type="match status" value="1"/>
</dbReference>
<keyword evidence="7 9" id="KW-0408">Iron</keyword>
<dbReference type="GO" id="GO:0009055">
    <property type="term" value="F:electron transfer activity"/>
    <property type="evidence" value="ECO:0007669"/>
    <property type="project" value="InterPro"/>
</dbReference>
<dbReference type="GO" id="GO:0046872">
    <property type="term" value="F:metal ion binding"/>
    <property type="evidence" value="ECO:0007669"/>
    <property type="project" value="UniProtKB-KW"/>
</dbReference>
<dbReference type="STRING" id="28181.BEN30_05200"/>
<keyword evidence="2 8" id="KW-0349">Heme</keyword>
<feature type="domain" description="Cytochrome c" evidence="11">
    <location>
        <begin position="35"/>
        <end position="166"/>
    </location>
</feature>
<dbReference type="InterPro" id="IPR051395">
    <property type="entry name" value="Cytochrome_c_Peroxidase/MauG"/>
</dbReference>
<evidence type="ECO:0000256" key="4">
    <source>
        <dbReference type="ARBA" id="ARBA00022729"/>
    </source>
</evidence>
<evidence type="ECO:0000259" key="11">
    <source>
        <dbReference type="PROSITE" id="PS51007"/>
    </source>
</evidence>
<evidence type="ECO:0000256" key="9">
    <source>
        <dbReference type="PIRSR" id="PIRSR000294-2"/>
    </source>
</evidence>
<feature type="binding site" description="covalent" evidence="8">
    <location>
        <position position="60"/>
    </location>
    <ligand>
        <name>heme c</name>
        <dbReference type="ChEBI" id="CHEBI:61717"/>
        <label>1</label>
    </ligand>
</feature>
<feature type="domain" description="Cytochrome c" evidence="11">
    <location>
        <begin position="186"/>
        <end position="305"/>
    </location>
</feature>
<dbReference type="GO" id="GO:0042597">
    <property type="term" value="C:periplasmic space"/>
    <property type="evidence" value="ECO:0007669"/>
    <property type="project" value="UniProtKB-SubCell"/>
</dbReference>
<dbReference type="PANTHER" id="PTHR30600">
    <property type="entry name" value="CYTOCHROME C PEROXIDASE-RELATED"/>
    <property type="match status" value="1"/>
</dbReference>
<comment type="PTM">
    <text evidence="8">Binds 2 heme groups per subunit.</text>
</comment>
<dbReference type="GO" id="GO:0004130">
    <property type="term" value="F:cytochrome-c peroxidase activity"/>
    <property type="evidence" value="ECO:0007669"/>
    <property type="project" value="TreeGrafter"/>
</dbReference>
<evidence type="ECO:0000256" key="5">
    <source>
        <dbReference type="ARBA" id="ARBA00022764"/>
    </source>
</evidence>
<dbReference type="AlphaFoldDB" id="A0A1E5QBD9"/>